<dbReference type="OrthoDB" id="3698941at2"/>
<protein>
    <submittedName>
        <fullName evidence="1">Uncharacterized protein</fullName>
    </submittedName>
</protein>
<reference evidence="1 2" key="1">
    <citation type="submission" date="2016-10" db="EMBL/GenBank/DDBJ databases">
        <authorList>
            <person name="de Groot N.N."/>
        </authorList>
    </citation>
    <scope>NUCLEOTIDE SEQUENCE [LARGE SCALE GENOMIC DNA]</scope>
    <source>
        <strain evidence="1 2">CGMCC 4.7037</strain>
    </source>
</reference>
<name>A0A1H6EV63_9ACTN</name>
<accession>A0A1H6EV63</accession>
<organism evidence="1 2">
    <name type="scientific">Nonomuraea solani</name>
    <dbReference type="NCBI Taxonomy" id="1144553"/>
    <lineage>
        <taxon>Bacteria</taxon>
        <taxon>Bacillati</taxon>
        <taxon>Actinomycetota</taxon>
        <taxon>Actinomycetes</taxon>
        <taxon>Streptosporangiales</taxon>
        <taxon>Streptosporangiaceae</taxon>
        <taxon>Nonomuraea</taxon>
    </lineage>
</organism>
<dbReference type="EMBL" id="FNVT01000018">
    <property type="protein sequence ID" value="SEH00926.1"/>
    <property type="molecule type" value="Genomic_DNA"/>
</dbReference>
<proteinExistence type="predicted"/>
<dbReference type="RefSeq" id="WP_103962049.1">
    <property type="nucleotide sequence ID" value="NZ_FNVT01000018.1"/>
</dbReference>
<keyword evidence="2" id="KW-1185">Reference proteome</keyword>
<evidence type="ECO:0000313" key="2">
    <source>
        <dbReference type="Proteomes" id="UP000236732"/>
    </source>
</evidence>
<dbReference type="Proteomes" id="UP000236732">
    <property type="component" value="Unassembled WGS sequence"/>
</dbReference>
<sequence>MILALELTKRYAKAGNATSYPPGETPPVHKCTQDGWAYQAMLKIDRAAHPVRRPLPARRDLQREIEARLNVVEA</sequence>
<gene>
    <name evidence="1" type="ORF">SAMN05444920_118115</name>
</gene>
<dbReference type="AlphaFoldDB" id="A0A1H6EV63"/>
<evidence type="ECO:0000313" key="1">
    <source>
        <dbReference type="EMBL" id="SEH00926.1"/>
    </source>
</evidence>